<organism evidence="4">
    <name type="scientific">Anisakis simplex</name>
    <name type="common">Herring worm</name>
    <dbReference type="NCBI Taxonomy" id="6269"/>
    <lineage>
        <taxon>Eukaryota</taxon>
        <taxon>Metazoa</taxon>
        <taxon>Ecdysozoa</taxon>
        <taxon>Nematoda</taxon>
        <taxon>Chromadorea</taxon>
        <taxon>Rhabditida</taxon>
        <taxon>Spirurina</taxon>
        <taxon>Ascaridomorpha</taxon>
        <taxon>Ascaridoidea</taxon>
        <taxon>Anisakidae</taxon>
        <taxon>Anisakis</taxon>
        <taxon>Anisakis simplex complex</taxon>
    </lineage>
</organism>
<accession>A0A0M3JDS6</accession>
<evidence type="ECO:0000313" key="2">
    <source>
        <dbReference type="EMBL" id="VDK25732.1"/>
    </source>
</evidence>
<dbReference type="Proteomes" id="UP000267096">
    <property type="component" value="Unassembled WGS sequence"/>
</dbReference>
<proteinExistence type="predicted"/>
<dbReference type="OrthoDB" id="9908083at2759"/>
<gene>
    <name evidence="2" type="ORF">ASIM_LOCUS5557</name>
</gene>
<protein>
    <submittedName>
        <fullName evidence="4">PAX3-and PAX7-binding protein 1</fullName>
    </submittedName>
</protein>
<reference evidence="4" key="1">
    <citation type="submission" date="2017-02" db="UniProtKB">
        <authorList>
            <consortium name="WormBaseParasite"/>
        </authorList>
    </citation>
    <scope>IDENTIFICATION</scope>
</reference>
<evidence type="ECO:0000313" key="4">
    <source>
        <dbReference type="WBParaSite" id="ASIM_0000576701-mRNA-1"/>
    </source>
</evidence>
<dbReference type="AlphaFoldDB" id="A0A0M3JDS6"/>
<evidence type="ECO:0000256" key="1">
    <source>
        <dbReference type="SAM" id="MobiDB-lite"/>
    </source>
</evidence>
<name>A0A0M3JDS6_ANISI</name>
<dbReference type="WBParaSite" id="ASIM_0000576701-mRNA-1">
    <property type="protein sequence ID" value="ASIM_0000576701-mRNA-1"/>
    <property type="gene ID" value="ASIM_0000576701"/>
</dbReference>
<dbReference type="EMBL" id="UYRR01011051">
    <property type="protein sequence ID" value="VDK25732.1"/>
    <property type="molecule type" value="Genomic_DNA"/>
</dbReference>
<reference evidence="2 3" key="2">
    <citation type="submission" date="2018-11" db="EMBL/GenBank/DDBJ databases">
        <authorList>
            <consortium name="Pathogen Informatics"/>
        </authorList>
    </citation>
    <scope>NUCLEOTIDE SEQUENCE [LARGE SCALE GENOMIC DNA]</scope>
</reference>
<evidence type="ECO:0000313" key="3">
    <source>
        <dbReference type="Proteomes" id="UP000267096"/>
    </source>
</evidence>
<feature type="compositionally biased region" description="Basic and acidic residues" evidence="1">
    <location>
        <begin position="14"/>
        <end position="46"/>
    </location>
</feature>
<sequence length="147" mass="17120">VAVWNRAEVDDSENTTREQRDWDDIIPEEERKRVEEEEREKAEKDLFLGPRQRTKIPQQMADEDDESDEGAGGGAGGKKRRKHRQSDGEDDDSEDDKRRRGGGSNASRKKLLFGFTDVEIRKFVKSFRKFANPLTRCVYFLLHLIHL</sequence>
<keyword evidence="3" id="KW-1185">Reference proteome</keyword>
<feature type="region of interest" description="Disordered" evidence="1">
    <location>
        <begin position="1"/>
        <end position="107"/>
    </location>
</feature>